<dbReference type="Proteomes" id="UP001610444">
    <property type="component" value="Unassembled WGS sequence"/>
</dbReference>
<gene>
    <name evidence="2" type="ORF">BJX68DRAFT_46814</name>
</gene>
<feature type="transmembrane region" description="Helical" evidence="1">
    <location>
        <begin position="54"/>
        <end position="75"/>
    </location>
</feature>
<keyword evidence="3" id="KW-1185">Reference proteome</keyword>
<evidence type="ECO:0000256" key="1">
    <source>
        <dbReference type="SAM" id="Phobius"/>
    </source>
</evidence>
<feature type="transmembrane region" description="Helical" evidence="1">
    <location>
        <begin position="12"/>
        <end position="34"/>
    </location>
</feature>
<dbReference type="GeneID" id="98164401"/>
<accession>A0ABR4KN97</accession>
<organism evidence="2 3">
    <name type="scientific">Aspergillus pseudodeflectus</name>
    <dbReference type="NCBI Taxonomy" id="176178"/>
    <lineage>
        <taxon>Eukaryota</taxon>
        <taxon>Fungi</taxon>
        <taxon>Dikarya</taxon>
        <taxon>Ascomycota</taxon>
        <taxon>Pezizomycotina</taxon>
        <taxon>Eurotiomycetes</taxon>
        <taxon>Eurotiomycetidae</taxon>
        <taxon>Eurotiales</taxon>
        <taxon>Aspergillaceae</taxon>
        <taxon>Aspergillus</taxon>
        <taxon>Aspergillus subgen. Nidulantes</taxon>
    </lineage>
</organism>
<evidence type="ECO:0000313" key="2">
    <source>
        <dbReference type="EMBL" id="KAL2853744.1"/>
    </source>
</evidence>
<protein>
    <submittedName>
        <fullName evidence="2">Uncharacterized protein</fullName>
    </submittedName>
</protein>
<dbReference type="RefSeq" id="XP_070901110.1">
    <property type="nucleotide sequence ID" value="XM_071049237.1"/>
</dbReference>
<comment type="caution">
    <text evidence="2">The sequence shown here is derived from an EMBL/GenBank/DDBJ whole genome shotgun (WGS) entry which is preliminary data.</text>
</comment>
<keyword evidence="1" id="KW-0472">Membrane</keyword>
<keyword evidence="1" id="KW-0812">Transmembrane</keyword>
<dbReference type="EMBL" id="JBFXLR010000013">
    <property type="protein sequence ID" value="KAL2853744.1"/>
    <property type="molecule type" value="Genomic_DNA"/>
</dbReference>
<sequence>MNMQRPLHPTSHSGFSFLSLLFRSYRFLIPVILMSDDFYMSDVTVHFLLLTTSSLLRTFSFGWFCVFSILAIVGFSRVPTIAMYLSTDRLVYCIE</sequence>
<name>A0ABR4KN97_9EURO</name>
<evidence type="ECO:0000313" key="3">
    <source>
        <dbReference type="Proteomes" id="UP001610444"/>
    </source>
</evidence>
<proteinExistence type="predicted"/>
<reference evidence="2 3" key="1">
    <citation type="submission" date="2024-07" db="EMBL/GenBank/DDBJ databases">
        <title>Section-level genome sequencing and comparative genomics of Aspergillus sections Usti and Cavernicolus.</title>
        <authorList>
            <consortium name="Lawrence Berkeley National Laboratory"/>
            <person name="Nybo J.L."/>
            <person name="Vesth T.C."/>
            <person name="Theobald S."/>
            <person name="Frisvad J.C."/>
            <person name="Larsen T.O."/>
            <person name="Kjaerboelling I."/>
            <person name="Rothschild-Mancinelli K."/>
            <person name="Lyhne E.K."/>
            <person name="Kogle M.E."/>
            <person name="Barry K."/>
            <person name="Clum A."/>
            <person name="Na H."/>
            <person name="Ledsgaard L."/>
            <person name="Lin J."/>
            <person name="Lipzen A."/>
            <person name="Kuo A."/>
            <person name="Riley R."/>
            <person name="Mondo S."/>
            <person name="LaButti K."/>
            <person name="Haridas S."/>
            <person name="Pangalinan J."/>
            <person name="Salamov A.A."/>
            <person name="Simmons B.A."/>
            <person name="Magnuson J.K."/>
            <person name="Chen J."/>
            <person name="Drula E."/>
            <person name="Henrissat B."/>
            <person name="Wiebenga A."/>
            <person name="Lubbers R.J."/>
            <person name="Gomes A.C."/>
            <person name="Macurrencykelacurrency M.R."/>
            <person name="Stajich J."/>
            <person name="Grigoriev I.V."/>
            <person name="Mortensen U.H."/>
            <person name="De vries R.P."/>
            <person name="Baker S.E."/>
            <person name="Andersen M.R."/>
        </authorList>
    </citation>
    <scope>NUCLEOTIDE SEQUENCE [LARGE SCALE GENOMIC DNA]</scope>
    <source>
        <strain evidence="2 3">CBS 756.74</strain>
    </source>
</reference>
<keyword evidence="1" id="KW-1133">Transmembrane helix</keyword>